<feature type="transmembrane region" description="Helical" evidence="6">
    <location>
        <begin position="156"/>
        <end position="174"/>
    </location>
</feature>
<proteinExistence type="predicted"/>
<feature type="transmembrane region" description="Helical" evidence="6">
    <location>
        <begin position="114"/>
        <end position="136"/>
    </location>
</feature>
<evidence type="ECO:0000256" key="2">
    <source>
        <dbReference type="ARBA" id="ARBA00022692"/>
    </source>
</evidence>
<evidence type="ECO:0000256" key="5">
    <source>
        <dbReference type="PROSITE-ProRule" id="PRU00339"/>
    </source>
</evidence>
<reference evidence="8 9" key="1">
    <citation type="submission" date="2017-04" db="EMBL/GenBank/DDBJ databases">
        <title>Genomic insights into metabolism of Thermodesulfobium acidiphilum.</title>
        <authorList>
            <person name="Toshchakov S.V."/>
            <person name="Frolov E.N."/>
            <person name="Kublanov I.V."/>
            <person name="Samarov N.I."/>
            <person name="Novikov A."/>
            <person name="Lebedinsky A.V."/>
            <person name="Bonch-Osmolovskaya E.A."/>
            <person name="Chernyh N.A."/>
        </authorList>
    </citation>
    <scope>NUCLEOTIDE SEQUENCE [LARGE SCALE GENOMIC DNA]</scope>
    <source>
        <strain evidence="8 9">3127-1</strain>
    </source>
</reference>
<dbReference type="PANTHER" id="PTHR37422">
    <property type="entry name" value="TEICHURONIC ACID BIOSYNTHESIS PROTEIN TUAE"/>
    <property type="match status" value="1"/>
</dbReference>
<dbReference type="GO" id="GO:0016020">
    <property type="term" value="C:membrane"/>
    <property type="evidence" value="ECO:0007669"/>
    <property type="project" value="UniProtKB-SubCell"/>
</dbReference>
<dbReference type="PANTHER" id="PTHR37422:SF13">
    <property type="entry name" value="LIPOPOLYSACCHARIDE BIOSYNTHESIS PROTEIN PA4999-RELATED"/>
    <property type="match status" value="1"/>
</dbReference>
<dbReference type="InterPro" id="IPR051533">
    <property type="entry name" value="WaaL-like"/>
</dbReference>
<accession>A0A2R4VYQ6</accession>
<evidence type="ECO:0000256" key="3">
    <source>
        <dbReference type="ARBA" id="ARBA00022989"/>
    </source>
</evidence>
<dbReference type="SMART" id="SM00028">
    <property type="entry name" value="TPR"/>
    <property type="match status" value="1"/>
</dbReference>
<keyword evidence="3 6" id="KW-1133">Transmembrane helix</keyword>
<dbReference type="InterPro" id="IPR007016">
    <property type="entry name" value="O-antigen_ligase-rel_domated"/>
</dbReference>
<comment type="subcellular location">
    <subcellularLocation>
        <location evidence="1">Membrane</location>
        <topology evidence="1">Multi-pass membrane protein</topology>
    </subcellularLocation>
</comment>
<evidence type="ECO:0000256" key="1">
    <source>
        <dbReference type="ARBA" id="ARBA00004141"/>
    </source>
</evidence>
<dbReference type="Proteomes" id="UP000244792">
    <property type="component" value="Chromosome"/>
</dbReference>
<dbReference type="Pfam" id="PF04932">
    <property type="entry name" value="Wzy_C"/>
    <property type="match status" value="1"/>
</dbReference>
<organism evidence="8 9">
    <name type="scientific">Thermodesulfobium acidiphilum</name>
    <dbReference type="NCBI Taxonomy" id="1794699"/>
    <lineage>
        <taxon>Bacteria</taxon>
        <taxon>Pseudomonadati</taxon>
        <taxon>Thermodesulfobiota</taxon>
        <taxon>Thermodesulfobiia</taxon>
        <taxon>Thermodesulfobiales</taxon>
        <taxon>Thermodesulfobiaceae</taxon>
        <taxon>Thermodesulfobium</taxon>
    </lineage>
</organism>
<evidence type="ECO:0000259" key="7">
    <source>
        <dbReference type="Pfam" id="PF04932"/>
    </source>
</evidence>
<sequence length="631" mass="73433">MLSLVIFIYPVVIFYPWNITQSFSVPKLVLISLFCTFFSLYSIKRVKGVPVITFFLILFFILSLLLSVFIAPSKVYAILGQSARLTGLLFYLIFFSFVWLIVQQRFKEKDLFKIFFSIVLSSIIPLLYGLCEYSNFDFLNLEGYPGRLSTFFGQPNDYAVFLSVICLSTFCFIYIYKRFIPLFCVIFVISFFELLLTYSRANIFGFFMLFFVLLFLLNKEILSSKRVSALLAIGILISIALFFATPYTNPGWYEMGFSRQVGRVEDESLSQRITMWKASIDMFLEKPLTGYGLANYYPISSRFFDMSNSFFHWSTKNMTFVDVPHNEFLEFLALGGIPLFVSFTILIIFALYGNYLSVYENKLNLIALFGFCATLIYLFFNFFVLSVSLLFFLFLALGLTNLPFKGKEIRLDIFPLVISVACFSLFLYMGVYYNIDNGIYKIKNNFQKVIMGTNALSFYPYDYYSYPALDDKYLLIAKSLPKSDEAIRFEMASSIERTSFLGLSLFPNDPVLYYYLGEAYKLKRNYPEAKLYFLKSLEFHPFFEEPIIGLLDISCTYEGCRNSFKYAKLLYETSPDSLLTLVTLVNYNIRMHQYNDAKIFLRDIEDLYPANPIIYVFKEFFMKNTSSKVFS</sequence>
<dbReference type="InterPro" id="IPR011990">
    <property type="entry name" value="TPR-like_helical_dom_sf"/>
</dbReference>
<dbReference type="InterPro" id="IPR019734">
    <property type="entry name" value="TPR_rpt"/>
</dbReference>
<feature type="repeat" description="TPR" evidence="5">
    <location>
        <begin position="510"/>
        <end position="543"/>
    </location>
</feature>
<feature type="transmembrane region" description="Helical" evidence="6">
    <location>
        <begin position="50"/>
        <end position="71"/>
    </location>
</feature>
<feature type="transmembrane region" description="Helical" evidence="6">
    <location>
        <begin position="83"/>
        <end position="102"/>
    </location>
</feature>
<evidence type="ECO:0000313" key="9">
    <source>
        <dbReference type="Proteomes" id="UP000244792"/>
    </source>
</evidence>
<dbReference type="GO" id="GO:0016874">
    <property type="term" value="F:ligase activity"/>
    <property type="evidence" value="ECO:0007669"/>
    <property type="project" value="UniProtKB-KW"/>
</dbReference>
<feature type="domain" description="O-antigen ligase-related" evidence="7">
    <location>
        <begin position="186"/>
        <end position="343"/>
    </location>
</feature>
<dbReference type="KEGG" id="taci:TDSAC_0297"/>
<dbReference type="SUPFAM" id="SSF48452">
    <property type="entry name" value="TPR-like"/>
    <property type="match status" value="1"/>
</dbReference>
<feature type="transmembrane region" description="Helical" evidence="6">
    <location>
        <begin position="331"/>
        <end position="353"/>
    </location>
</feature>
<name>A0A2R4VYQ6_THEAF</name>
<evidence type="ECO:0000256" key="4">
    <source>
        <dbReference type="ARBA" id="ARBA00023136"/>
    </source>
</evidence>
<evidence type="ECO:0000256" key="6">
    <source>
        <dbReference type="SAM" id="Phobius"/>
    </source>
</evidence>
<keyword evidence="5" id="KW-0802">TPR repeat</keyword>
<feature type="transmembrane region" description="Helical" evidence="6">
    <location>
        <begin position="413"/>
        <end position="435"/>
    </location>
</feature>
<keyword evidence="4 6" id="KW-0472">Membrane</keyword>
<feature type="transmembrane region" description="Helical" evidence="6">
    <location>
        <begin position="25"/>
        <end position="43"/>
    </location>
</feature>
<protein>
    <submittedName>
        <fullName evidence="8">O-antigen ligase</fullName>
    </submittedName>
</protein>
<feature type="transmembrane region" description="Helical" evidence="6">
    <location>
        <begin position="229"/>
        <end position="248"/>
    </location>
</feature>
<keyword evidence="8" id="KW-0436">Ligase</keyword>
<feature type="transmembrane region" description="Helical" evidence="6">
    <location>
        <begin position="201"/>
        <end position="217"/>
    </location>
</feature>
<keyword evidence="2 6" id="KW-0812">Transmembrane</keyword>
<dbReference type="Gene3D" id="1.25.40.10">
    <property type="entry name" value="Tetratricopeptide repeat domain"/>
    <property type="match status" value="1"/>
</dbReference>
<keyword evidence="9" id="KW-1185">Reference proteome</keyword>
<feature type="transmembrane region" description="Helical" evidence="6">
    <location>
        <begin position="365"/>
        <end position="393"/>
    </location>
</feature>
<evidence type="ECO:0000313" key="8">
    <source>
        <dbReference type="EMBL" id="AWB09679.1"/>
    </source>
</evidence>
<dbReference type="EMBL" id="CP020921">
    <property type="protein sequence ID" value="AWB09679.1"/>
    <property type="molecule type" value="Genomic_DNA"/>
</dbReference>
<gene>
    <name evidence="8" type="ORF">TDSAC_0297</name>
</gene>
<dbReference type="AlphaFoldDB" id="A0A2R4VYQ6"/>
<feature type="transmembrane region" description="Helical" evidence="6">
    <location>
        <begin position="179"/>
        <end position="195"/>
    </location>
</feature>
<dbReference type="PROSITE" id="PS50005">
    <property type="entry name" value="TPR"/>
    <property type="match status" value="1"/>
</dbReference>